<evidence type="ECO:0000313" key="6">
    <source>
        <dbReference type="EMBL" id="EFH82253.1"/>
    </source>
</evidence>
<sequence length="439" mass="48211">MKKHPLHVVIIGAGIGGLCLAQKLKQAGINVAVYERDRSRTARLQGYRIHINPAGSSALHECLPARLYEIFLATCGQSGSGFNFLTEQAKELLFLETQEEGTIPDPVDSHKSVSRFTLRQVLLTGLEDIVHFDKPFERYEELPDGGVTVHFEDGTSATCDVLIGGDGANSRVRKQFLPSAQRVNTGYGAIQGKAILSDELRHALPSRLFRGPASVLAPKGFSMFIAVQQFQHKPGEIEEISDAIRLHPDLLLSDTQDFVSWGLIARQVKFPLHRDPQALDGTELKQVICDVLQEQNWHSAFQKLVRESDATTVIFTRISSSVPVAPWQTKRVTLLGDAIHSMTPARGIGANTALRDASLLGRKLVATSRGELSLEQAMHDYEAEMLVYGFDAVRSSLKALEQGAALEKPLPLALAKTTFRVMNAVPALKRQAFKGFGDN</sequence>
<comment type="caution">
    <text evidence="6">The sequence shown here is derived from an EMBL/GenBank/DDBJ whole genome shotgun (WGS) entry which is preliminary data.</text>
</comment>
<evidence type="ECO:0000256" key="1">
    <source>
        <dbReference type="ARBA" id="ARBA00022630"/>
    </source>
</evidence>
<feature type="domain" description="FAD-binding" evidence="5">
    <location>
        <begin position="324"/>
        <end position="386"/>
    </location>
</feature>
<keyword evidence="3" id="KW-0560">Oxidoreductase</keyword>
<dbReference type="Gene3D" id="3.50.50.60">
    <property type="entry name" value="FAD/NAD(P)-binding domain"/>
    <property type="match status" value="1"/>
</dbReference>
<dbReference type="STRING" id="485913.Krac_3044"/>
<dbReference type="AlphaFoldDB" id="D6U0B3"/>
<evidence type="ECO:0000259" key="5">
    <source>
        <dbReference type="Pfam" id="PF01494"/>
    </source>
</evidence>
<evidence type="ECO:0000256" key="3">
    <source>
        <dbReference type="ARBA" id="ARBA00023002"/>
    </source>
</evidence>
<proteinExistence type="predicted"/>
<organism evidence="6 7">
    <name type="scientific">Ktedonobacter racemifer DSM 44963</name>
    <dbReference type="NCBI Taxonomy" id="485913"/>
    <lineage>
        <taxon>Bacteria</taxon>
        <taxon>Bacillati</taxon>
        <taxon>Chloroflexota</taxon>
        <taxon>Ktedonobacteria</taxon>
        <taxon>Ktedonobacterales</taxon>
        <taxon>Ktedonobacteraceae</taxon>
        <taxon>Ktedonobacter</taxon>
    </lineage>
</organism>
<dbReference type="GO" id="GO:0071949">
    <property type="term" value="F:FAD binding"/>
    <property type="evidence" value="ECO:0007669"/>
    <property type="project" value="InterPro"/>
</dbReference>
<dbReference type="RefSeq" id="WP_007920219.1">
    <property type="nucleotide sequence ID" value="NZ_ADVG01000004.1"/>
</dbReference>
<dbReference type="Pfam" id="PF13450">
    <property type="entry name" value="NAD_binding_8"/>
    <property type="match status" value="1"/>
</dbReference>
<evidence type="ECO:0000256" key="2">
    <source>
        <dbReference type="ARBA" id="ARBA00022827"/>
    </source>
</evidence>
<dbReference type="eggNOG" id="COG0654">
    <property type="taxonomic scope" value="Bacteria"/>
</dbReference>
<evidence type="ECO:0000256" key="4">
    <source>
        <dbReference type="ARBA" id="ARBA00023033"/>
    </source>
</evidence>
<dbReference type="EMBL" id="ADVG01000004">
    <property type="protein sequence ID" value="EFH82253.1"/>
    <property type="molecule type" value="Genomic_DNA"/>
</dbReference>
<dbReference type="InParanoid" id="D6U0B3"/>
<dbReference type="Proteomes" id="UP000004508">
    <property type="component" value="Unassembled WGS sequence"/>
</dbReference>
<keyword evidence="1" id="KW-0285">Flavoprotein</keyword>
<dbReference type="InterPro" id="IPR002938">
    <property type="entry name" value="FAD-bd"/>
</dbReference>
<dbReference type="PRINTS" id="PR00420">
    <property type="entry name" value="RNGMNOXGNASE"/>
</dbReference>
<keyword evidence="4" id="KW-0503">Monooxygenase</keyword>
<protein>
    <submittedName>
        <fullName evidence="6">FAD dependent oxidoreductase</fullName>
    </submittedName>
</protein>
<name>D6U0B3_KTERA</name>
<dbReference type="InterPro" id="IPR036188">
    <property type="entry name" value="FAD/NAD-bd_sf"/>
</dbReference>
<dbReference type="PANTHER" id="PTHR47178:SF5">
    <property type="entry name" value="FAD-BINDING DOMAIN-CONTAINING PROTEIN"/>
    <property type="match status" value="1"/>
</dbReference>
<reference evidence="6 7" key="1">
    <citation type="journal article" date="2011" name="Stand. Genomic Sci.">
        <title>Non-contiguous finished genome sequence and contextual data of the filamentous soil bacterium Ktedonobacter racemifer type strain (SOSP1-21).</title>
        <authorList>
            <person name="Chang Y.J."/>
            <person name="Land M."/>
            <person name="Hauser L."/>
            <person name="Chertkov O."/>
            <person name="Del Rio T.G."/>
            <person name="Nolan M."/>
            <person name="Copeland A."/>
            <person name="Tice H."/>
            <person name="Cheng J.F."/>
            <person name="Lucas S."/>
            <person name="Han C."/>
            <person name="Goodwin L."/>
            <person name="Pitluck S."/>
            <person name="Ivanova N."/>
            <person name="Ovchinikova G."/>
            <person name="Pati A."/>
            <person name="Chen A."/>
            <person name="Palaniappan K."/>
            <person name="Mavromatis K."/>
            <person name="Liolios K."/>
            <person name="Brettin T."/>
            <person name="Fiebig A."/>
            <person name="Rohde M."/>
            <person name="Abt B."/>
            <person name="Goker M."/>
            <person name="Detter J.C."/>
            <person name="Woyke T."/>
            <person name="Bristow J."/>
            <person name="Eisen J.A."/>
            <person name="Markowitz V."/>
            <person name="Hugenholtz P."/>
            <person name="Kyrpides N.C."/>
            <person name="Klenk H.P."/>
            <person name="Lapidus A."/>
        </authorList>
    </citation>
    <scope>NUCLEOTIDE SEQUENCE [LARGE SCALE GENOMIC DNA]</scope>
    <source>
        <strain evidence="7">DSM 44963</strain>
    </source>
</reference>
<keyword evidence="7" id="KW-1185">Reference proteome</keyword>
<dbReference type="OrthoDB" id="9766816at2"/>
<dbReference type="Pfam" id="PF01494">
    <property type="entry name" value="FAD_binding_3"/>
    <property type="match status" value="1"/>
</dbReference>
<accession>D6U0B3</accession>
<dbReference type="GO" id="GO:0004497">
    <property type="term" value="F:monooxygenase activity"/>
    <property type="evidence" value="ECO:0007669"/>
    <property type="project" value="UniProtKB-KW"/>
</dbReference>
<gene>
    <name evidence="6" type="ORF">Krac_3044</name>
</gene>
<evidence type="ECO:0000313" key="7">
    <source>
        <dbReference type="Proteomes" id="UP000004508"/>
    </source>
</evidence>
<dbReference type="SUPFAM" id="SSF51905">
    <property type="entry name" value="FAD/NAD(P)-binding domain"/>
    <property type="match status" value="1"/>
</dbReference>
<keyword evidence="2" id="KW-0274">FAD</keyword>
<dbReference type="PANTHER" id="PTHR47178">
    <property type="entry name" value="MONOOXYGENASE, FAD-BINDING"/>
    <property type="match status" value="1"/>
</dbReference>